<sequence length="243" mass="27089">MTITVYIQKQYWEASFKRNCGRAIKKWSACLRQDPPTIRDVPERQNDEKKSWSRDEHQLSRVQDRCPHKSRPKTSGCINVESLMAASIPCATYFVPDAYHPCYIHREYPAGLNIPNYGAVSYSRCRMLGVWLPRYGTIGNGQPGLDACYSTFPRCGIAASVHVPDHPCIRPKSGVVKLRRGKSNVEACRAATISCHHSVVKHCLGSWGKAVVLNRTWDNKAGTDVSDTGILAEEGRDLGAEKG</sequence>
<gene>
    <name evidence="2" type="ORF">TRIVIDRAFT_65599</name>
</gene>
<comment type="caution">
    <text evidence="2">The sequence shown here is derived from an EMBL/GenBank/DDBJ whole genome shotgun (WGS) entry which is preliminary data.</text>
</comment>
<proteinExistence type="predicted"/>
<feature type="region of interest" description="Disordered" evidence="1">
    <location>
        <begin position="38"/>
        <end position="59"/>
    </location>
</feature>
<dbReference type="RefSeq" id="XP_013950847.1">
    <property type="nucleotide sequence ID" value="XM_014095372.1"/>
</dbReference>
<evidence type="ECO:0000256" key="1">
    <source>
        <dbReference type="SAM" id="MobiDB-lite"/>
    </source>
</evidence>
<dbReference type="GeneID" id="25796737"/>
<dbReference type="HOGENOM" id="CLU_1142723_0_0_1"/>
<dbReference type="EMBL" id="ABDF02000090">
    <property type="protein sequence ID" value="EHK16645.1"/>
    <property type="molecule type" value="Genomic_DNA"/>
</dbReference>
<evidence type="ECO:0000313" key="3">
    <source>
        <dbReference type="Proteomes" id="UP000007115"/>
    </source>
</evidence>
<accession>G9N9M7</accession>
<name>G9N9M7_HYPVG</name>
<dbReference type="Proteomes" id="UP000007115">
    <property type="component" value="Unassembled WGS sequence"/>
</dbReference>
<dbReference type="AlphaFoldDB" id="G9N9M7"/>
<keyword evidence="3" id="KW-1185">Reference proteome</keyword>
<dbReference type="VEuPathDB" id="FungiDB:TRIVIDRAFT_65599"/>
<dbReference type="InParanoid" id="G9N9M7"/>
<feature type="compositionally biased region" description="Basic and acidic residues" evidence="1">
    <location>
        <begin position="40"/>
        <end position="59"/>
    </location>
</feature>
<organism evidence="2 3">
    <name type="scientific">Hypocrea virens (strain Gv29-8 / FGSC 10586)</name>
    <name type="common">Gliocladium virens</name>
    <name type="synonym">Trichoderma virens</name>
    <dbReference type="NCBI Taxonomy" id="413071"/>
    <lineage>
        <taxon>Eukaryota</taxon>
        <taxon>Fungi</taxon>
        <taxon>Dikarya</taxon>
        <taxon>Ascomycota</taxon>
        <taxon>Pezizomycotina</taxon>
        <taxon>Sordariomycetes</taxon>
        <taxon>Hypocreomycetidae</taxon>
        <taxon>Hypocreales</taxon>
        <taxon>Hypocreaceae</taxon>
        <taxon>Trichoderma</taxon>
    </lineage>
</organism>
<protein>
    <submittedName>
        <fullName evidence="2">Uncharacterized protein</fullName>
    </submittedName>
</protein>
<evidence type="ECO:0000313" key="2">
    <source>
        <dbReference type="EMBL" id="EHK16645.1"/>
    </source>
</evidence>
<reference evidence="2 3" key="1">
    <citation type="journal article" date="2011" name="Genome Biol.">
        <title>Comparative genome sequence analysis underscores mycoparasitism as the ancestral life style of Trichoderma.</title>
        <authorList>
            <person name="Kubicek C.P."/>
            <person name="Herrera-Estrella A."/>
            <person name="Seidl-Seiboth V."/>
            <person name="Martinez D.A."/>
            <person name="Druzhinina I.S."/>
            <person name="Thon M."/>
            <person name="Zeilinger S."/>
            <person name="Casas-Flores S."/>
            <person name="Horwitz B.A."/>
            <person name="Mukherjee P.K."/>
            <person name="Mukherjee M."/>
            <person name="Kredics L."/>
            <person name="Alcaraz L.D."/>
            <person name="Aerts A."/>
            <person name="Antal Z."/>
            <person name="Atanasova L."/>
            <person name="Cervantes-Badillo M.G."/>
            <person name="Challacombe J."/>
            <person name="Chertkov O."/>
            <person name="McCluskey K."/>
            <person name="Coulpier F."/>
            <person name="Deshpande N."/>
            <person name="von Doehren H."/>
            <person name="Ebbole D.J."/>
            <person name="Esquivel-Naranjo E.U."/>
            <person name="Fekete E."/>
            <person name="Flipphi M."/>
            <person name="Glaser F."/>
            <person name="Gomez-Rodriguez E.Y."/>
            <person name="Gruber S."/>
            <person name="Han C."/>
            <person name="Henrissat B."/>
            <person name="Hermosa R."/>
            <person name="Hernandez-Onate M."/>
            <person name="Karaffa L."/>
            <person name="Kosti I."/>
            <person name="Le Crom S."/>
            <person name="Lindquist E."/>
            <person name="Lucas S."/>
            <person name="Luebeck M."/>
            <person name="Luebeck P.S."/>
            <person name="Margeot A."/>
            <person name="Metz B."/>
            <person name="Misra M."/>
            <person name="Nevalainen H."/>
            <person name="Omann M."/>
            <person name="Packer N."/>
            <person name="Perrone G."/>
            <person name="Uresti-Rivera E.E."/>
            <person name="Salamov A."/>
            <person name="Schmoll M."/>
            <person name="Seiboth B."/>
            <person name="Shapiro H."/>
            <person name="Sukno S."/>
            <person name="Tamayo-Ramos J.A."/>
            <person name="Tisch D."/>
            <person name="Wiest A."/>
            <person name="Wilkinson H.H."/>
            <person name="Zhang M."/>
            <person name="Coutinho P.M."/>
            <person name="Kenerley C.M."/>
            <person name="Monte E."/>
            <person name="Baker S.E."/>
            <person name="Grigoriev I.V."/>
        </authorList>
    </citation>
    <scope>NUCLEOTIDE SEQUENCE [LARGE SCALE GENOMIC DNA]</scope>
    <source>
        <strain evidence="3">Gv29-8 / FGSC 10586</strain>
    </source>
</reference>